<evidence type="ECO:0000313" key="2">
    <source>
        <dbReference type="EMBL" id="RPA85031.1"/>
    </source>
</evidence>
<accession>A0A3N4ILG3</accession>
<evidence type="ECO:0000313" key="3">
    <source>
        <dbReference type="Proteomes" id="UP000275078"/>
    </source>
</evidence>
<keyword evidence="3" id="KW-1185">Reference proteome</keyword>
<dbReference type="EMBL" id="ML119656">
    <property type="protein sequence ID" value="RPA85031.1"/>
    <property type="molecule type" value="Genomic_DNA"/>
</dbReference>
<name>A0A3N4ILG3_ASCIM</name>
<evidence type="ECO:0000256" key="1">
    <source>
        <dbReference type="SAM" id="MobiDB-lite"/>
    </source>
</evidence>
<sequence length="497" mass="55157">MRQFPAPGALSENLRPEERYAIRAAALGKVIQRYIGNPPDAGRAGEYPLWDDEVFTKCDTLLAVMTAGSRPRLITAAQAQFDGQRRFDVATTATDDEKEITEEWLEHVLNAILEEPSPGSQAQIEAEAERAARLAQGNGTPAPHPPGLQQLLQQLADNQIALTNLQRGSRAPDGGAGGGGNRDYFPKAREIGEFNPKKRPDHMAAYNWLLRVDNAVTTFTEASVMKTVLTCIEGDTANAWLDALPKEDLTKLTANTAGLKEIIQRDWFLPVAALRMEADALSFRWDDGRLPTEFMTDKVKLYKMSGITDENLLVNMVHQGFRTEPDIQAALAGSNAYDYSSITNTIAVYRNKLQALQEPLKVKFDKRKKRTAPSTFRSGNSSSSSSRNPHAPFTDAKKTHWTHTNGRKYTACRQCGGAHFNDLCPKTKSSTTKSTSETTLTVTKPTIKMPFVKKDKERKDKGKIVKGYMIVDYDSDDDGYGEVDSYRAFYVGDPHED</sequence>
<dbReference type="AlphaFoldDB" id="A0A3N4ILG3"/>
<feature type="region of interest" description="Disordered" evidence="1">
    <location>
        <begin position="364"/>
        <end position="399"/>
    </location>
</feature>
<reference evidence="2 3" key="1">
    <citation type="journal article" date="2018" name="Nat. Ecol. Evol.">
        <title>Pezizomycetes genomes reveal the molecular basis of ectomycorrhizal truffle lifestyle.</title>
        <authorList>
            <person name="Murat C."/>
            <person name="Payen T."/>
            <person name="Noel B."/>
            <person name="Kuo A."/>
            <person name="Morin E."/>
            <person name="Chen J."/>
            <person name="Kohler A."/>
            <person name="Krizsan K."/>
            <person name="Balestrini R."/>
            <person name="Da Silva C."/>
            <person name="Montanini B."/>
            <person name="Hainaut M."/>
            <person name="Levati E."/>
            <person name="Barry K.W."/>
            <person name="Belfiori B."/>
            <person name="Cichocki N."/>
            <person name="Clum A."/>
            <person name="Dockter R.B."/>
            <person name="Fauchery L."/>
            <person name="Guy J."/>
            <person name="Iotti M."/>
            <person name="Le Tacon F."/>
            <person name="Lindquist E.A."/>
            <person name="Lipzen A."/>
            <person name="Malagnac F."/>
            <person name="Mello A."/>
            <person name="Molinier V."/>
            <person name="Miyauchi S."/>
            <person name="Poulain J."/>
            <person name="Riccioni C."/>
            <person name="Rubini A."/>
            <person name="Sitrit Y."/>
            <person name="Splivallo R."/>
            <person name="Traeger S."/>
            <person name="Wang M."/>
            <person name="Zifcakova L."/>
            <person name="Wipf D."/>
            <person name="Zambonelli A."/>
            <person name="Paolocci F."/>
            <person name="Nowrousian M."/>
            <person name="Ottonello S."/>
            <person name="Baldrian P."/>
            <person name="Spatafora J.W."/>
            <person name="Henrissat B."/>
            <person name="Nagy L.G."/>
            <person name="Aury J.M."/>
            <person name="Wincker P."/>
            <person name="Grigoriev I.V."/>
            <person name="Bonfante P."/>
            <person name="Martin F.M."/>
        </authorList>
    </citation>
    <scope>NUCLEOTIDE SEQUENCE [LARGE SCALE GENOMIC DNA]</scope>
    <source>
        <strain evidence="2 3">RN42</strain>
    </source>
</reference>
<dbReference type="OrthoDB" id="10673927at2759"/>
<proteinExistence type="predicted"/>
<organism evidence="2 3">
    <name type="scientific">Ascobolus immersus RN42</name>
    <dbReference type="NCBI Taxonomy" id="1160509"/>
    <lineage>
        <taxon>Eukaryota</taxon>
        <taxon>Fungi</taxon>
        <taxon>Dikarya</taxon>
        <taxon>Ascomycota</taxon>
        <taxon>Pezizomycotina</taxon>
        <taxon>Pezizomycetes</taxon>
        <taxon>Pezizales</taxon>
        <taxon>Ascobolaceae</taxon>
        <taxon>Ascobolus</taxon>
    </lineage>
</organism>
<protein>
    <submittedName>
        <fullName evidence="2">Uncharacterized protein</fullName>
    </submittedName>
</protein>
<dbReference type="Proteomes" id="UP000275078">
    <property type="component" value="Unassembled WGS sequence"/>
</dbReference>
<gene>
    <name evidence="2" type="ORF">BJ508DRAFT_323217</name>
</gene>